<evidence type="ECO:0000313" key="3">
    <source>
        <dbReference type="EMBL" id="PWO00067.1"/>
    </source>
</evidence>
<proteinExistence type="predicted"/>
<dbReference type="AlphaFoldDB" id="A0A316ZFP8"/>
<evidence type="ECO:0000256" key="2">
    <source>
        <dbReference type="SAM" id="SignalP"/>
    </source>
</evidence>
<keyword evidence="4" id="KW-1185">Reference proteome</keyword>
<dbReference type="GeneID" id="37266999"/>
<gene>
    <name evidence="3" type="ORF">FA09DRAFT_204136</name>
</gene>
<evidence type="ECO:0000256" key="1">
    <source>
        <dbReference type="SAM" id="MobiDB-lite"/>
    </source>
</evidence>
<dbReference type="EMBL" id="KZ819286">
    <property type="protein sequence ID" value="PWO00067.1"/>
    <property type="molecule type" value="Genomic_DNA"/>
</dbReference>
<feature type="compositionally biased region" description="Basic residues" evidence="1">
    <location>
        <begin position="38"/>
        <end position="49"/>
    </location>
</feature>
<accession>A0A316ZFP8</accession>
<reference evidence="3 4" key="1">
    <citation type="journal article" date="2018" name="Mol. Biol. Evol.">
        <title>Broad Genomic Sampling Reveals a Smut Pathogenic Ancestry of the Fungal Clade Ustilaginomycotina.</title>
        <authorList>
            <person name="Kijpornyongpan T."/>
            <person name="Mondo S.J."/>
            <person name="Barry K."/>
            <person name="Sandor L."/>
            <person name="Lee J."/>
            <person name="Lipzen A."/>
            <person name="Pangilinan J."/>
            <person name="LaButti K."/>
            <person name="Hainaut M."/>
            <person name="Henrissat B."/>
            <person name="Grigoriev I.V."/>
            <person name="Spatafora J.W."/>
            <person name="Aime M.C."/>
        </authorList>
    </citation>
    <scope>NUCLEOTIDE SEQUENCE [LARGE SCALE GENOMIC DNA]</scope>
    <source>
        <strain evidence="3 4">MCA 4186</strain>
    </source>
</reference>
<dbReference type="RefSeq" id="XP_025600345.1">
    <property type="nucleotide sequence ID" value="XM_025739453.1"/>
</dbReference>
<sequence length="189" mass="19680">MRVPSIPLAPALLIRASLAVPHGHRLGAGVSGMAGARSRQRRQLQRKGATHSCVHERQQAHARRRRTGGVPAGDHTQRRTPPIQSATGLSTALASSRSPSYHARDSLARAGHSSAAAAARCLAARWRSLRRVSGARAAAMLCRGPIGDPAFECCTWLQAPAARRGRAGRPESSAAARCAAAAAAAGLAE</sequence>
<protein>
    <submittedName>
        <fullName evidence="3">Uncharacterized protein</fullName>
    </submittedName>
</protein>
<keyword evidence="2" id="KW-0732">Signal</keyword>
<feature type="compositionally biased region" description="Low complexity" evidence="1">
    <location>
        <begin position="85"/>
        <end position="97"/>
    </location>
</feature>
<feature type="region of interest" description="Disordered" evidence="1">
    <location>
        <begin position="29"/>
        <end position="97"/>
    </location>
</feature>
<dbReference type="Proteomes" id="UP000245946">
    <property type="component" value="Unassembled WGS sequence"/>
</dbReference>
<name>A0A316ZFP8_9BASI</name>
<feature type="chain" id="PRO_5016263862" evidence="2">
    <location>
        <begin position="20"/>
        <end position="189"/>
    </location>
</feature>
<feature type="signal peptide" evidence="2">
    <location>
        <begin position="1"/>
        <end position="19"/>
    </location>
</feature>
<organism evidence="3 4">
    <name type="scientific">Tilletiopsis washingtonensis</name>
    <dbReference type="NCBI Taxonomy" id="58919"/>
    <lineage>
        <taxon>Eukaryota</taxon>
        <taxon>Fungi</taxon>
        <taxon>Dikarya</taxon>
        <taxon>Basidiomycota</taxon>
        <taxon>Ustilaginomycotina</taxon>
        <taxon>Exobasidiomycetes</taxon>
        <taxon>Entylomatales</taxon>
        <taxon>Entylomatales incertae sedis</taxon>
        <taxon>Tilletiopsis</taxon>
    </lineage>
</organism>
<evidence type="ECO:0000313" key="4">
    <source>
        <dbReference type="Proteomes" id="UP000245946"/>
    </source>
</evidence>